<reference evidence="1" key="1">
    <citation type="submission" date="2023-07" db="EMBL/GenBank/DDBJ databases">
        <title>Characterization of virulence traits, antimicrobial resistance genes carried by mobile genetic elements and competence in Streptococcus suis strains isolated in France.</title>
        <authorList>
            <person name="Dechene-Tempier M."/>
            <person name="Marois-Crehan C."/>
            <person name="De Boisseson C."/>
            <person name="Lucas P."/>
            <person name="Bougeard S."/>
            <person name="Libante V."/>
            <person name="Payot S."/>
        </authorList>
    </citation>
    <scope>NUCLEOTIDE SEQUENCE</scope>
    <source>
        <strain evidence="1">1532</strain>
    </source>
</reference>
<dbReference type="EMBL" id="JAUTFT010000001">
    <property type="protein sequence ID" value="MDW8634321.1"/>
    <property type="molecule type" value="Genomic_DNA"/>
</dbReference>
<organism evidence="1 2">
    <name type="scientific">Streptococcus suis</name>
    <dbReference type="NCBI Taxonomy" id="1307"/>
    <lineage>
        <taxon>Bacteria</taxon>
        <taxon>Bacillati</taxon>
        <taxon>Bacillota</taxon>
        <taxon>Bacilli</taxon>
        <taxon>Lactobacillales</taxon>
        <taxon>Streptococcaceae</taxon>
        <taxon>Streptococcus</taxon>
    </lineage>
</organism>
<dbReference type="RefSeq" id="WP_041179485.1">
    <property type="nucleotide sequence ID" value="NZ_CECR01000012.1"/>
</dbReference>
<dbReference type="AlphaFoldDB" id="A0AAP6DVH2"/>
<dbReference type="Proteomes" id="UP001272448">
    <property type="component" value="Unassembled WGS sequence"/>
</dbReference>
<evidence type="ECO:0000313" key="1">
    <source>
        <dbReference type="EMBL" id="MDW8634321.1"/>
    </source>
</evidence>
<accession>A0AAP6DVH2</accession>
<sequence>MAMNLNDMTQQEFDELLAEVKENTPNLFQFIEDFIDKKVTREEVCVYLSMTSDQQQNYIDNYQAR</sequence>
<protein>
    <submittedName>
        <fullName evidence="1">Uncharacterized protein</fullName>
    </submittedName>
</protein>
<name>A0AAP6DVH2_STRSU</name>
<comment type="caution">
    <text evidence="1">The sequence shown here is derived from an EMBL/GenBank/DDBJ whole genome shotgun (WGS) entry which is preliminary data.</text>
</comment>
<evidence type="ECO:0000313" key="2">
    <source>
        <dbReference type="Proteomes" id="UP001272448"/>
    </source>
</evidence>
<proteinExistence type="predicted"/>
<gene>
    <name evidence="1" type="ORF">Q7V77_01080</name>
</gene>